<dbReference type="InterPro" id="IPR021116">
    <property type="entry name" value="Calcitonin/adrenomedullin"/>
</dbReference>
<dbReference type="GO" id="GO:0005179">
    <property type="term" value="F:hormone activity"/>
    <property type="evidence" value="ECO:0007669"/>
    <property type="project" value="InterPro"/>
</dbReference>
<comment type="subcellular location">
    <subcellularLocation>
        <location evidence="1">Secreted</location>
    </subcellularLocation>
</comment>
<dbReference type="Proteomes" id="UP000823561">
    <property type="component" value="Chromosome 11"/>
</dbReference>
<evidence type="ECO:0000256" key="6">
    <source>
        <dbReference type="SAM" id="MobiDB-lite"/>
    </source>
</evidence>
<dbReference type="GO" id="GO:0005576">
    <property type="term" value="C:extracellular region"/>
    <property type="evidence" value="ECO:0007669"/>
    <property type="project" value="UniProtKB-SubCell"/>
</dbReference>
<evidence type="ECO:0000256" key="7">
    <source>
        <dbReference type="SAM" id="SignalP"/>
    </source>
</evidence>
<organism evidence="8 9">
    <name type="scientific">Alosa alosa</name>
    <name type="common">allis shad</name>
    <dbReference type="NCBI Taxonomy" id="278164"/>
    <lineage>
        <taxon>Eukaryota</taxon>
        <taxon>Metazoa</taxon>
        <taxon>Chordata</taxon>
        <taxon>Craniata</taxon>
        <taxon>Vertebrata</taxon>
        <taxon>Euteleostomi</taxon>
        <taxon>Actinopterygii</taxon>
        <taxon>Neopterygii</taxon>
        <taxon>Teleostei</taxon>
        <taxon>Clupei</taxon>
        <taxon>Clupeiformes</taxon>
        <taxon>Clupeoidei</taxon>
        <taxon>Clupeidae</taxon>
        <taxon>Alosa</taxon>
    </lineage>
</organism>
<dbReference type="EMBL" id="JADWDJ010000011">
    <property type="protein sequence ID" value="KAG5273970.1"/>
    <property type="molecule type" value="Genomic_DNA"/>
</dbReference>
<evidence type="ECO:0000256" key="1">
    <source>
        <dbReference type="ARBA" id="ARBA00004613"/>
    </source>
</evidence>
<protein>
    <submittedName>
        <fullName evidence="8">Uncharacterized protein</fullName>
    </submittedName>
</protein>
<accession>A0AAV6GGN9</accession>
<dbReference type="Pfam" id="PF00214">
    <property type="entry name" value="Calc_CGRP_IAPP"/>
    <property type="match status" value="1"/>
</dbReference>
<dbReference type="GO" id="GO:0003073">
    <property type="term" value="P:regulation of systemic arterial blood pressure"/>
    <property type="evidence" value="ECO:0007669"/>
    <property type="project" value="TreeGrafter"/>
</dbReference>
<dbReference type="PANTHER" id="PTHR23414">
    <property type="entry name" value="ADRENOMEDULLIN, ADM"/>
    <property type="match status" value="1"/>
</dbReference>
<feature type="region of interest" description="Disordered" evidence="6">
    <location>
        <begin position="80"/>
        <end position="106"/>
    </location>
</feature>
<evidence type="ECO:0000313" key="9">
    <source>
        <dbReference type="Proteomes" id="UP000823561"/>
    </source>
</evidence>
<keyword evidence="3" id="KW-0964">Secreted</keyword>
<feature type="chain" id="PRO_5043899338" evidence="7">
    <location>
        <begin position="25"/>
        <end position="167"/>
    </location>
</feature>
<dbReference type="AlphaFoldDB" id="A0AAV6GGN9"/>
<comment type="caution">
    <text evidence="8">The sequence shown here is derived from an EMBL/GenBank/DDBJ whole genome shotgun (WGS) entry which is preliminary data.</text>
</comment>
<dbReference type="PANTHER" id="PTHR23414:SF2">
    <property type="entry name" value="PROTEIN ADM2"/>
    <property type="match status" value="1"/>
</dbReference>
<gene>
    <name evidence="8" type="ORF">AALO_G00157750</name>
</gene>
<evidence type="ECO:0000256" key="5">
    <source>
        <dbReference type="ARBA" id="ARBA00023157"/>
    </source>
</evidence>
<dbReference type="GO" id="GO:0010460">
    <property type="term" value="P:positive regulation of heart rate"/>
    <property type="evidence" value="ECO:0007669"/>
    <property type="project" value="TreeGrafter"/>
</dbReference>
<evidence type="ECO:0000256" key="2">
    <source>
        <dbReference type="ARBA" id="ARBA00010575"/>
    </source>
</evidence>
<keyword evidence="9" id="KW-1185">Reference proteome</keyword>
<feature type="signal peptide" evidence="7">
    <location>
        <begin position="1"/>
        <end position="24"/>
    </location>
</feature>
<evidence type="ECO:0000256" key="4">
    <source>
        <dbReference type="ARBA" id="ARBA00022729"/>
    </source>
</evidence>
<proteinExistence type="inferred from homology"/>
<keyword evidence="5" id="KW-1015">Disulfide bond</keyword>
<reference evidence="8" key="1">
    <citation type="submission" date="2020-10" db="EMBL/GenBank/DDBJ databases">
        <title>Chromosome-scale genome assembly of the Allis shad, Alosa alosa.</title>
        <authorList>
            <person name="Margot Z."/>
            <person name="Christophe K."/>
            <person name="Cabau C."/>
            <person name="Louis A."/>
            <person name="Berthelot C."/>
            <person name="Parey E."/>
            <person name="Roest Crollius H."/>
            <person name="Montfort J."/>
            <person name="Robinson-Rechavi M."/>
            <person name="Bucao C."/>
            <person name="Bouchez O."/>
            <person name="Gislard M."/>
            <person name="Lluch J."/>
            <person name="Milhes M."/>
            <person name="Lampietro C."/>
            <person name="Lopez Roques C."/>
            <person name="Donnadieu C."/>
            <person name="Braasch I."/>
            <person name="Desvignes T."/>
            <person name="Postlethwait J."/>
            <person name="Bobe J."/>
            <person name="Guiguen Y."/>
        </authorList>
    </citation>
    <scope>NUCLEOTIDE SEQUENCE</scope>
    <source>
        <strain evidence="8">M-15738</strain>
        <tissue evidence="8">Blood</tissue>
    </source>
</reference>
<comment type="similarity">
    <text evidence="2">Belongs to the adrenomedullin family.</text>
</comment>
<evidence type="ECO:0000313" key="8">
    <source>
        <dbReference type="EMBL" id="KAG5273970.1"/>
    </source>
</evidence>
<name>A0AAV6GGN9_9TELE</name>
<sequence>MLAILPVCLCCCLFLHAVTPPVTGAVRNRLNFPTKLRKSDEKGGTIALETVVRPPVALGNGLRERHSVWRVLLKKGPPLRGPREVPVQNSVPTDGEDLMETRHRGSRVRRHVIVRSRSHRHGNLMRVGCVLGTCQVQNLSHRLYQLIGQTGREETSPINPRSPHSYG</sequence>
<dbReference type="InterPro" id="IPR051665">
    <property type="entry name" value="Adrenomedullin-reg_peptide"/>
</dbReference>
<dbReference type="GO" id="GO:0007189">
    <property type="term" value="P:adenylate cyclase-activating G protein-coupled receptor signaling pathway"/>
    <property type="evidence" value="ECO:0007669"/>
    <property type="project" value="TreeGrafter"/>
</dbReference>
<keyword evidence="4 7" id="KW-0732">Signal</keyword>
<evidence type="ECO:0000256" key="3">
    <source>
        <dbReference type="ARBA" id="ARBA00022525"/>
    </source>
</evidence>